<accession>A0ACB9Q0M2</accession>
<sequence length="575" mass="64845">MPNYYEEEEAYERYRFGGEINPPLLELKHLNHLDLSCNDFGGMPIPNFIGSLKSLTYLNLSAARFRGEIPHQLGNLSNLLFLDLGTSQFSGKIPCEIGNLTSLIHLDIGSYYSYRDELSLSVENLHWLSSLSFLEYLDLSFINLSQASDWLWVAHKLSALKELHLSGCPLHYHNQPSIVNFSSLVILDLYQTNYFHASFISDWIFGLSKLISLRIGYNYFQGPIPDGIQNLTLLENLFLIGNSFNSSIPNWLYSLGHLKFLSLSGNNLHGTLSEDIANLTSIVSLDLSSNQLEEKVPTSLGFLCNLRQLHLSFKKCTQNISEILKIFSAGCVSLQLEILEISNSQLSGHLTDEIGVFRNLVGLSLYNNSIQGVLPKSLEKLSSLEFFDVGTNKLEGNPFEIVGKLFSMQDLSLGYNKFQGFVTEAHLANLTSLVTLYAPESQFTLKVNSNWSPPFQLVWLGLSSWQLGPDFPLWIKSQKYLRYLLISNTGITDLIPNWFWSAYSNGLYADLSNNQIYGELSVSSENPISFFGVNLSSNHLSGQLPFLSSSVSKVGKQLIYRRYSHILEFLIIIWE</sequence>
<reference evidence="1 2" key="1">
    <citation type="journal article" date="2022" name="DNA Res.">
        <title>Chromosomal-level genome assembly of the orchid tree Bauhinia variegata (Leguminosae; Cercidoideae) supports the allotetraploid origin hypothesis of Bauhinia.</title>
        <authorList>
            <person name="Zhong Y."/>
            <person name="Chen Y."/>
            <person name="Zheng D."/>
            <person name="Pang J."/>
            <person name="Liu Y."/>
            <person name="Luo S."/>
            <person name="Meng S."/>
            <person name="Qian L."/>
            <person name="Wei D."/>
            <person name="Dai S."/>
            <person name="Zhou R."/>
        </authorList>
    </citation>
    <scope>NUCLEOTIDE SEQUENCE [LARGE SCALE GENOMIC DNA]</scope>
    <source>
        <strain evidence="1">BV-YZ2020</strain>
    </source>
</reference>
<evidence type="ECO:0000313" key="1">
    <source>
        <dbReference type="EMBL" id="KAI4354353.1"/>
    </source>
</evidence>
<gene>
    <name evidence="1" type="ORF">L6164_003223</name>
</gene>
<protein>
    <submittedName>
        <fullName evidence="1">Uncharacterized protein</fullName>
    </submittedName>
</protein>
<proteinExistence type="predicted"/>
<dbReference type="EMBL" id="CM039427">
    <property type="protein sequence ID" value="KAI4354353.1"/>
    <property type="molecule type" value="Genomic_DNA"/>
</dbReference>
<keyword evidence="2" id="KW-1185">Reference proteome</keyword>
<organism evidence="1 2">
    <name type="scientific">Bauhinia variegata</name>
    <name type="common">Purple orchid tree</name>
    <name type="synonym">Phanera variegata</name>
    <dbReference type="NCBI Taxonomy" id="167791"/>
    <lineage>
        <taxon>Eukaryota</taxon>
        <taxon>Viridiplantae</taxon>
        <taxon>Streptophyta</taxon>
        <taxon>Embryophyta</taxon>
        <taxon>Tracheophyta</taxon>
        <taxon>Spermatophyta</taxon>
        <taxon>Magnoliopsida</taxon>
        <taxon>eudicotyledons</taxon>
        <taxon>Gunneridae</taxon>
        <taxon>Pentapetalae</taxon>
        <taxon>rosids</taxon>
        <taxon>fabids</taxon>
        <taxon>Fabales</taxon>
        <taxon>Fabaceae</taxon>
        <taxon>Cercidoideae</taxon>
        <taxon>Cercideae</taxon>
        <taxon>Bauhiniinae</taxon>
        <taxon>Bauhinia</taxon>
    </lineage>
</organism>
<dbReference type="Proteomes" id="UP000828941">
    <property type="component" value="Chromosome 2"/>
</dbReference>
<comment type="caution">
    <text evidence="1">The sequence shown here is derived from an EMBL/GenBank/DDBJ whole genome shotgun (WGS) entry which is preliminary data.</text>
</comment>
<evidence type="ECO:0000313" key="2">
    <source>
        <dbReference type="Proteomes" id="UP000828941"/>
    </source>
</evidence>
<name>A0ACB9Q0M2_BAUVA</name>